<keyword evidence="1" id="KW-0378">Hydrolase</keyword>
<dbReference type="InterPro" id="IPR029033">
    <property type="entry name" value="His_PPase_superfam"/>
</dbReference>
<dbReference type="CDD" id="cd07067">
    <property type="entry name" value="HP_PGM_like"/>
    <property type="match status" value="1"/>
</dbReference>
<accession>A0A3P3ZMZ5</accession>
<dbReference type="PIRSF" id="PIRSF000709">
    <property type="entry name" value="6PFK_2-Ptase"/>
    <property type="match status" value="1"/>
</dbReference>
<dbReference type="SMART" id="SM00855">
    <property type="entry name" value="PGAM"/>
    <property type="match status" value="1"/>
</dbReference>
<dbReference type="EC" id="3.1.3.3" evidence="1"/>
<dbReference type="PANTHER" id="PTHR48100">
    <property type="entry name" value="BROAD-SPECIFICITY PHOSPHATASE YOR283W-RELATED"/>
    <property type="match status" value="1"/>
</dbReference>
<dbReference type="Gene3D" id="3.40.50.1240">
    <property type="entry name" value="Phosphoglycerate mutase-like"/>
    <property type="match status" value="1"/>
</dbReference>
<dbReference type="SUPFAM" id="SSF53254">
    <property type="entry name" value="Phosphoglycerate mutase-like"/>
    <property type="match status" value="1"/>
</dbReference>
<dbReference type="AlphaFoldDB" id="A0A3P3ZMZ5"/>
<dbReference type="InterPro" id="IPR050275">
    <property type="entry name" value="PGM_Phosphatase"/>
</dbReference>
<protein>
    <submittedName>
        <fullName evidence="1">Phosphoserine phosphatase 1</fullName>
        <ecNumber evidence="1">3.1.3.3</ecNumber>
    </submittedName>
</protein>
<dbReference type="InterPro" id="IPR013078">
    <property type="entry name" value="His_Pase_superF_clade-1"/>
</dbReference>
<proteinExistence type="predicted"/>
<gene>
    <name evidence="1" type="primary">pspA</name>
    <name evidence="1" type="ORF">CARN8_2430002</name>
</gene>
<dbReference type="GO" id="GO:0016791">
    <property type="term" value="F:phosphatase activity"/>
    <property type="evidence" value="ECO:0007669"/>
    <property type="project" value="TreeGrafter"/>
</dbReference>
<sequence>MQIILTRHGQVEGIDPPRFRGRMELELTSVGHQQATALAKAVARQFQPDAVVTSPRKRCQATGAEVARECGILTQVQEGFDDFDYGQWQWKTHAEVEAEFPEELERWQRVPQWMQFPAGESLQAVALRTTDALRALFARHRGQTVVLVAHDSVNRVILMQALDLPLSAYWRIQQEPCCINLLTFDANMQMRVLRLNDAAHLHDLN</sequence>
<dbReference type="Pfam" id="PF00300">
    <property type="entry name" value="His_Phos_1"/>
    <property type="match status" value="1"/>
</dbReference>
<name>A0A3P3ZMZ5_9ZZZZ</name>
<evidence type="ECO:0000313" key="1">
    <source>
        <dbReference type="EMBL" id="VAY87823.1"/>
    </source>
</evidence>
<reference evidence="1" key="1">
    <citation type="submission" date="2018-10" db="EMBL/GenBank/DDBJ databases">
        <authorList>
            <person name="Plewniak F."/>
        </authorList>
    </citation>
    <scope>NUCLEOTIDE SEQUENCE</scope>
</reference>
<dbReference type="EMBL" id="UOYP01000161">
    <property type="protein sequence ID" value="VAY87823.1"/>
    <property type="molecule type" value="Genomic_DNA"/>
</dbReference>
<organism evidence="1">
    <name type="scientific">mine drainage metagenome</name>
    <dbReference type="NCBI Taxonomy" id="410659"/>
    <lineage>
        <taxon>unclassified sequences</taxon>
        <taxon>metagenomes</taxon>
        <taxon>ecological metagenomes</taxon>
    </lineage>
</organism>